<sequence>MNAIKRMIFPLAILAMCLGGVAKVFAQSEQETIEANLKIFLKGLECNEGQIMIAVFDSPEFFLMKPFKAIAIPADSISSIPVSLNLPRGIYAMALFQDANNNGILDIGNNGIPTEKYGFSNDVEPVTGPPSFKDCSFEIEEDTTVMISMR</sequence>
<name>A0A4Y8WNT2_9PORP</name>
<dbReference type="STRING" id="1122973.GCA_000379925_00609"/>
<dbReference type="AlphaFoldDB" id="A0A4Y8WNT2"/>
<dbReference type="OrthoDB" id="9788332at2"/>
<dbReference type="Pfam" id="PF09912">
    <property type="entry name" value="DUF2141"/>
    <property type="match status" value="1"/>
</dbReference>
<evidence type="ECO:0000313" key="1">
    <source>
        <dbReference type="EMBL" id="TFH93929.1"/>
    </source>
</evidence>
<gene>
    <name evidence="1" type="ORF">E4P47_09665</name>
</gene>
<keyword evidence="2" id="KW-1185">Reference proteome</keyword>
<evidence type="ECO:0000313" key="2">
    <source>
        <dbReference type="Proteomes" id="UP000297225"/>
    </source>
</evidence>
<reference evidence="1 2" key="1">
    <citation type="submission" date="2019-03" db="EMBL/GenBank/DDBJ databases">
        <title>Porphyromonas levii Isolated from the Uterus of Dairy Cows.</title>
        <authorList>
            <person name="Francis A.M."/>
        </authorList>
    </citation>
    <scope>NUCLEOTIDE SEQUENCE [LARGE SCALE GENOMIC DNA]</scope>
    <source>
        <strain evidence="1 2">AF5678</strain>
    </source>
</reference>
<comment type="caution">
    <text evidence="1">The sequence shown here is derived from an EMBL/GenBank/DDBJ whole genome shotgun (WGS) entry which is preliminary data.</text>
</comment>
<dbReference type="InterPro" id="IPR018673">
    <property type="entry name" value="DUF2141"/>
</dbReference>
<proteinExistence type="predicted"/>
<protein>
    <submittedName>
        <fullName evidence="1">DUF2141 domain-containing protein</fullName>
    </submittedName>
</protein>
<dbReference type="Proteomes" id="UP000297225">
    <property type="component" value="Unassembled WGS sequence"/>
</dbReference>
<accession>A0A4Y8WNT2</accession>
<organism evidence="1 2">
    <name type="scientific">Porphyromonas levii</name>
    <dbReference type="NCBI Taxonomy" id="28114"/>
    <lineage>
        <taxon>Bacteria</taxon>
        <taxon>Pseudomonadati</taxon>
        <taxon>Bacteroidota</taxon>
        <taxon>Bacteroidia</taxon>
        <taxon>Bacteroidales</taxon>
        <taxon>Porphyromonadaceae</taxon>
        <taxon>Porphyromonas</taxon>
    </lineage>
</organism>
<dbReference type="RefSeq" id="WP_134849739.1">
    <property type="nucleotide sequence ID" value="NZ_CP197400.1"/>
</dbReference>
<dbReference type="EMBL" id="SPNC01000252">
    <property type="protein sequence ID" value="TFH93929.1"/>
    <property type="molecule type" value="Genomic_DNA"/>
</dbReference>